<dbReference type="OrthoDB" id="3437607at2759"/>
<keyword evidence="3" id="KW-1185">Reference proteome</keyword>
<reference evidence="2 3" key="1">
    <citation type="submission" date="2017-10" db="EMBL/GenBank/DDBJ databases">
        <title>Development of genomic resources for the powdery mildew, Erysiphe pulchra.</title>
        <authorList>
            <person name="Wadl P.A."/>
            <person name="Mack B.M."/>
            <person name="Moore G."/>
            <person name="Beltz S.B."/>
        </authorList>
    </citation>
    <scope>NUCLEOTIDE SEQUENCE [LARGE SCALE GENOMIC DNA]</scope>
    <source>
        <strain evidence="2">Cflorida</strain>
    </source>
</reference>
<evidence type="ECO:0000256" key="1">
    <source>
        <dbReference type="SAM" id="MobiDB-lite"/>
    </source>
</evidence>
<protein>
    <submittedName>
        <fullName evidence="2">Uncharacterized protein</fullName>
    </submittedName>
</protein>
<organism evidence="2 3">
    <name type="scientific">Erysiphe pulchra</name>
    <dbReference type="NCBI Taxonomy" id="225359"/>
    <lineage>
        <taxon>Eukaryota</taxon>
        <taxon>Fungi</taxon>
        <taxon>Dikarya</taxon>
        <taxon>Ascomycota</taxon>
        <taxon>Pezizomycotina</taxon>
        <taxon>Leotiomycetes</taxon>
        <taxon>Erysiphales</taxon>
        <taxon>Erysiphaceae</taxon>
        <taxon>Erysiphe</taxon>
    </lineage>
</organism>
<dbReference type="AlphaFoldDB" id="A0A2S4PLA3"/>
<feature type="region of interest" description="Disordered" evidence="1">
    <location>
        <begin position="54"/>
        <end position="83"/>
    </location>
</feature>
<dbReference type="Proteomes" id="UP000237438">
    <property type="component" value="Unassembled WGS sequence"/>
</dbReference>
<accession>A0A2S4PLA3</accession>
<evidence type="ECO:0000313" key="3">
    <source>
        <dbReference type="Proteomes" id="UP000237438"/>
    </source>
</evidence>
<sequence length="459" mass="51984">MLRLPPTVIGLARSDIQDHDKQRQLGRCKEKDLIKKALKNIVSPTPRHLTLAYRPLPQNTNDHVNLQSSPSKRSQGDSLVPSLVQDSSYTRHATENDFYFTGFTDCLAEDVSQDSSSKISYASNHQPNSLLSSQIPKRAKERSAKVPRNYLNSYSLNSAECISVAYEHKRNLSNSTSDLLFSSTNLIDFHEESTRSSLQSSRVLTATSVALQDPPNEQISGQISELRNTLRPLSPSFPTVPRRVSTVRSMPGTPQPINSEEDFMGLISDKDVNESEQNNCNETSTKTLSLKLITAGLFPRYSPKQRSSIDYETSIVNQTFLPPKTPSGSYQVYNDEMPPELQPQTPANLPESRHRSRYHPSFTAPDLQYFRRRHPDDFLNGSETMDRNQLSPVTSQVRNARNMTSAGLNLHNFDSLYGRREDGDDWQNWVESLRFSGAHVRLWRSDHTDNDNDNDDRIL</sequence>
<comment type="caution">
    <text evidence="2">The sequence shown here is derived from an EMBL/GenBank/DDBJ whole genome shotgun (WGS) entry which is preliminary data.</text>
</comment>
<feature type="compositionally biased region" description="Polar residues" evidence="1">
    <location>
        <begin position="57"/>
        <end position="77"/>
    </location>
</feature>
<proteinExistence type="predicted"/>
<gene>
    <name evidence="2" type="ORF">EPUL_005109</name>
</gene>
<dbReference type="EMBL" id="PEDP01002243">
    <property type="protein sequence ID" value="POS82804.1"/>
    <property type="molecule type" value="Genomic_DNA"/>
</dbReference>
<evidence type="ECO:0000313" key="2">
    <source>
        <dbReference type="EMBL" id="POS82804.1"/>
    </source>
</evidence>
<name>A0A2S4PLA3_9PEZI</name>